<gene>
    <name evidence="2" type="ORF">CCACVL1_23228</name>
</gene>
<feature type="region of interest" description="Disordered" evidence="1">
    <location>
        <begin position="47"/>
        <end position="66"/>
    </location>
</feature>
<dbReference type="Proteomes" id="UP000188268">
    <property type="component" value="Unassembled WGS sequence"/>
</dbReference>
<dbReference type="AlphaFoldDB" id="A0A1R3GUQ1"/>
<feature type="non-terminal residue" evidence="2">
    <location>
        <position position="1"/>
    </location>
</feature>
<sequence length="66" mass="7089">STLIKEAEDAEINSAIREPPPVPVSQLSLIEVPSMISNESEQNTIFGFEGDPGGPMDIDEDTNTSQ</sequence>
<reference evidence="2 3" key="1">
    <citation type="submission" date="2013-09" db="EMBL/GenBank/DDBJ databases">
        <title>Corchorus capsularis genome sequencing.</title>
        <authorList>
            <person name="Alam M."/>
            <person name="Haque M.S."/>
            <person name="Islam M.S."/>
            <person name="Emdad E.M."/>
            <person name="Islam M.M."/>
            <person name="Ahmed B."/>
            <person name="Halim A."/>
            <person name="Hossen Q.M.M."/>
            <person name="Hossain M.Z."/>
            <person name="Ahmed R."/>
            <person name="Khan M.M."/>
            <person name="Islam R."/>
            <person name="Rashid M.M."/>
            <person name="Khan S.A."/>
            <person name="Rahman M.S."/>
            <person name="Alam M."/>
        </authorList>
    </citation>
    <scope>NUCLEOTIDE SEQUENCE [LARGE SCALE GENOMIC DNA]</scope>
    <source>
        <strain evidence="3">cv. CVL-1</strain>
        <tissue evidence="2">Whole seedling</tissue>
    </source>
</reference>
<comment type="caution">
    <text evidence="2">The sequence shown here is derived from an EMBL/GenBank/DDBJ whole genome shotgun (WGS) entry which is preliminary data.</text>
</comment>
<evidence type="ECO:0000313" key="3">
    <source>
        <dbReference type="Proteomes" id="UP000188268"/>
    </source>
</evidence>
<proteinExistence type="predicted"/>
<name>A0A1R3GUQ1_COCAP</name>
<keyword evidence="3" id="KW-1185">Reference proteome</keyword>
<feature type="compositionally biased region" description="Acidic residues" evidence="1">
    <location>
        <begin position="57"/>
        <end position="66"/>
    </location>
</feature>
<dbReference type="Gramene" id="OMO61813">
    <property type="protein sequence ID" value="OMO61813"/>
    <property type="gene ID" value="CCACVL1_23228"/>
</dbReference>
<dbReference type="EMBL" id="AWWV01013387">
    <property type="protein sequence ID" value="OMO61813.1"/>
    <property type="molecule type" value="Genomic_DNA"/>
</dbReference>
<protein>
    <submittedName>
        <fullName evidence="2">Uncharacterized protein</fullName>
    </submittedName>
</protein>
<evidence type="ECO:0000256" key="1">
    <source>
        <dbReference type="SAM" id="MobiDB-lite"/>
    </source>
</evidence>
<evidence type="ECO:0000313" key="2">
    <source>
        <dbReference type="EMBL" id="OMO61813.1"/>
    </source>
</evidence>
<organism evidence="2 3">
    <name type="scientific">Corchorus capsularis</name>
    <name type="common">Jute</name>
    <dbReference type="NCBI Taxonomy" id="210143"/>
    <lineage>
        <taxon>Eukaryota</taxon>
        <taxon>Viridiplantae</taxon>
        <taxon>Streptophyta</taxon>
        <taxon>Embryophyta</taxon>
        <taxon>Tracheophyta</taxon>
        <taxon>Spermatophyta</taxon>
        <taxon>Magnoliopsida</taxon>
        <taxon>eudicotyledons</taxon>
        <taxon>Gunneridae</taxon>
        <taxon>Pentapetalae</taxon>
        <taxon>rosids</taxon>
        <taxon>malvids</taxon>
        <taxon>Malvales</taxon>
        <taxon>Malvaceae</taxon>
        <taxon>Grewioideae</taxon>
        <taxon>Apeibeae</taxon>
        <taxon>Corchorus</taxon>
    </lineage>
</organism>
<accession>A0A1R3GUQ1</accession>
<feature type="non-terminal residue" evidence="2">
    <location>
        <position position="66"/>
    </location>
</feature>